<evidence type="ECO:0000313" key="1">
    <source>
        <dbReference type="EMBL" id="OCK86371.1"/>
    </source>
</evidence>
<proteinExistence type="predicted"/>
<protein>
    <submittedName>
        <fullName evidence="1">Uncharacterized protein</fullName>
    </submittedName>
</protein>
<name>A0A8E2ELT8_9PEZI</name>
<dbReference type="EMBL" id="KV744806">
    <property type="protein sequence ID" value="OCK86371.1"/>
    <property type="molecule type" value="Genomic_DNA"/>
</dbReference>
<dbReference type="Proteomes" id="UP000250266">
    <property type="component" value="Unassembled WGS sequence"/>
</dbReference>
<sequence>MITVCTAAKPLPRYSCGITDVQPCANDSVLKMPYRGLLSAASCSDLDCLRSQDAGSGDTEDLHTGMAAWSIWPRHILT</sequence>
<accession>A0A8E2ELT8</accession>
<organism evidence="1 2">
    <name type="scientific">Lepidopterella palustris CBS 459.81</name>
    <dbReference type="NCBI Taxonomy" id="1314670"/>
    <lineage>
        <taxon>Eukaryota</taxon>
        <taxon>Fungi</taxon>
        <taxon>Dikarya</taxon>
        <taxon>Ascomycota</taxon>
        <taxon>Pezizomycotina</taxon>
        <taxon>Dothideomycetes</taxon>
        <taxon>Pleosporomycetidae</taxon>
        <taxon>Mytilinidiales</taxon>
        <taxon>Argynnaceae</taxon>
        <taxon>Lepidopterella</taxon>
    </lineage>
</organism>
<gene>
    <name evidence="1" type="ORF">K432DRAFT_66771</name>
</gene>
<keyword evidence="2" id="KW-1185">Reference proteome</keyword>
<dbReference type="AlphaFoldDB" id="A0A8E2ELT8"/>
<reference evidence="1 2" key="1">
    <citation type="journal article" date="2016" name="Nat. Commun.">
        <title>Ectomycorrhizal ecology is imprinted in the genome of the dominant symbiotic fungus Cenococcum geophilum.</title>
        <authorList>
            <consortium name="DOE Joint Genome Institute"/>
            <person name="Peter M."/>
            <person name="Kohler A."/>
            <person name="Ohm R.A."/>
            <person name="Kuo A."/>
            <person name="Krutzmann J."/>
            <person name="Morin E."/>
            <person name="Arend M."/>
            <person name="Barry K.W."/>
            <person name="Binder M."/>
            <person name="Choi C."/>
            <person name="Clum A."/>
            <person name="Copeland A."/>
            <person name="Grisel N."/>
            <person name="Haridas S."/>
            <person name="Kipfer T."/>
            <person name="LaButti K."/>
            <person name="Lindquist E."/>
            <person name="Lipzen A."/>
            <person name="Maire R."/>
            <person name="Meier B."/>
            <person name="Mihaltcheva S."/>
            <person name="Molinier V."/>
            <person name="Murat C."/>
            <person name="Poggeler S."/>
            <person name="Quandt C.A."/>
            <person name="Sperisen C."/>
            <person name="Tritt A."/>
            <person name="Tisserant E."/>
            <person name="Crous P.W."/>
            <person name="Henrissat B."/>
            <person name="Nehls U."/>
            <person name="Egli S."/>
            <person name="Spatafora J.W."/>
            <person name="Grigoriev I.V."/>
            <person name="Martin F.M."/>
        </authorList>
    </citation>
    <scope>NUCLEOTIDE SEQUENCE [LARGE SCALE GENOMIC DNA]</scope>
    <source>
        <strain evidence="1 2">CBS 459.81</strain>
    </source>
</reference>
<evidence type="ECO:0000313" key="2">
    <source>
        <dbReference type="Proteomes" id="UP000250266"/>
    </source>
</evidence>